<feature type="compositionally biased region" description="Polar residues" evidence="1">
    <location>
        <begin position="74"/>
        <end position="86"/>
    </location>
</feature>
<evidence type="ECO:0000313" key="2">
    <source>
        <dbReference type="EMBL" id="CAG8388369.1"/>
    </source>
</evidence>
<dbReference type="EMBL" id="CAJVPD010000242">
    <property type="protein sequence ID" value="CAG8388369.1"/>
    <property type="molecule type" value="Genomic_DNA"/>
</dbReference>
<dbReference type="AlphaFoldDB" id="A0A9W4JE47"/>
<feature type="compositionally biased region" description="Low complexity" evidence="1">
    <location>
        <begin position="57"/>
        <end position="72"/>
    </location>
</feature>
<feature type="region of interest" description="Disordered" evidence="1">
    <location>
        <begin position="1"/>
        <end position="92"/>
    </location>
</feature>
<feature type="compositionally biased region" description="Basic and acidic residues" evidence="1">
    <location>
        <begin position="45"/>
        <end position="56"/>
    </location>
</feature>
<dbReference type="Proteomes" id="UP001152592">
    <property type="component" value="Unassembled WGS sequence"/>
</dbReference>
<comment type="caution">
    <text evidence="2">The sequence shown here is derived from an EMBL/GenBank/DDBJ whole genome shotgun (WGS) entry which is preliminary data.</text>
</comment>
<proteinExistence type="predicted"/>
<sequence>MASNPAMLLDPKGAKRQAQRNGNDPNSSPPHHSLPVDPPTNEAGEPPKDSPGHLDRSSNPASPLAPASPEVAFSASSLPSVDTSGNIGEEAEAATEICTPAISLDSLQVMPTDAPVPPEDDVNLLPQLDPETLVGTPPVPVDSANDPDIDMECAAGPPEPSPLDVTYVSHDPQSEATTRFAEPTELAELPDPVSESPLRSPPILDTIPSTADMSSAESECPGLLLDHTGKQSMAPAGTATVTQRREPTPRTPITINSAASSPAPQSTRNLEVQFSTAQDDENESDAKRSYHELSDDEDKLDQRNLIADVYGAEQRKRQPVKRVKTANEQSSAANTQISIAGSNGLGKWMKEGEEAPTPSTVFDTVDLTKDLADTTKEDDDDEIECTGSTDLSTQRVCYGKIDGALIQASFVPKPTDSSFFIDENSWPSMKVELRRPANIMQGDIQINVVDPHNFIFGKIDAKTAQGLCPLLDDTVISTVDVTARLNTRRRYLGESVWAPTSGFWHATINVYGQRQRADGIGRFLAHRNSCGANMLRPRLLPVPVVNVSVQQSGTSLEQPKK</sequence>
<evidence type="ECO:0000256" key="1">
    <source>
        <dbReference type="SAM" id="MobiDB-lite"/>
    </source>
</evidence>
<reference evidence="2" key="1">
    <citation type="submission" date="2021-07" db="EMBL/GenBank/DDBJ databases">
        <authorList>
            <person name="Branca A.L. A."/>
        </authorList>
    </citation>
    <scope>NUCLEOTIDE SEQUENCE</scope>
</reference>
<protein>
    <submittedName>
        <fullName evidence="2">Uncharacterized protein</fullName>
    </submittedName>
</protein>
<organism evidence="2 3">
    <name type="scientific">Penicillium salamii</name>
    <dbReference type="NCBI Taxonomy" id="1612424"/>
    <lineage>
        <taxon>Eukaryota</taxon>
        <taxon>Fungi</taxon>
        <taxon>Dikarya</taxon>
        <taxon>Ascomycota</taxon>
        <taxon>Pezizomycotina</taxon>
        <taxon>Eurotiomycetes</taxon>
        <taxon>Eurotiomycetidae</taxon>
        <taxon>Eurotiales</taxon>
        <taxon>Aspergillaceae</taxon>
        <taxon>Penicillium</taxon>
    </lineage>
</organism>
<feature type="compositionally biased region" description="Polar residues" evidence="1">
    <location>
        <begin position="251"/>
        <end position="277"/>
    </location>
</feature>
<feature type="region of interest" description="Disordered" evidence="1">
    <location>
        <begin position="110"/>
        <end position="298"/>
    </location>
</feature>
<gene>
    <name evidence="2" type="ORF">PSALAMII_LOCUS6445</name>
</gene>
<evidence type="ECO:0000313" key="3">
    <source>
        <dbReference type="Proteomes" id="UP001152592"/>
    </source>
</evidence>
<feature type="compositionally biased region" description="Polar residues" evidence="1">
    <location>
        <begin position="207"/>
        <end position="217"/>
    </location>
</feature>
<accession>A0A9W4JE47</accession>
<name>A0A9W4JE47_9EURO</name>
<feature type="compositionally biased region" description="Polar residues" evidence="1">
    <location>
        <begin position="19"/>
        <end position="30"/>
    </location>
</feature>
<feature type="compositionally biased region" description="Basic and acidic residues" evidence="1">
    <location>
        <begin position="284"/>
        <end position="293"/>
    </location>
</feature>
<dbReference type="OrthoDB" id="4155294at2759"/>